<sequence>MGFCLLTVAAQYLNDQVIAIESSEAQLCQARVSFQISASTLYQRRNGSLLEETEASVGQKNAIPTGLARLKVPEGFGRTHVLPSLHR</sequence>
<comment type="caution">
    <text evidence="1">The sequence shown here is derived from an EMBL/GenBank/DDBJ whole genome shotgun (WGS) entry which is preliminary data.</text>
</comment>
<dbReference type="AlphaFoldDB" id="A0A0D0KHX4"/>
<dbReference type="Proteomes" id="UP000035017">
    <property type="component" value="Unassembled WGS sequence"/>
</dbReference>
<evidence type="ECO:0000313" key="2">
    <source>
        <dbReference type="Proteomes" id="UP000035017"/>
    </source>
</evidence>
<dbReference type="EMBL" id="JXQV01000054">
    <property type="protein sequence ID" value="KIP97654.1"/>
    <property type="molecule type" value="Genomic_DNA"/>
</dbReference>
<evidence type="ECO:0000313" key="1">
    <source>
        <dbReference type="EMBL" id="KIP97654.1"/>
    </source>
</evidence>
<reference evidence="1 2" key="1">
    <citation type="submission" date="2014-12" db="EMBL/GenBank/DDBJ databases">
        <title>16Stimator: statistical estimation of ribosomal gene copy numbers from draft genome assemblies.</title>
        <authorList>
            <person name="Perisin M.A."/>
            <person name="Vetter M."/>
            <person name="Gilbert J.A."/>
            <person name="Bergelson J."/>
        </authorList>
    </citation>
    <scope>NUCLEOTIDE SEQUENCE [LARGE SCALE GENOMIC DNA]</scope>
    <source>
        <strain evidence="1 2">MEJ076</strain>
    </source>
</reference>
<accession>A0A0D0KHX4</accession>
<name>A0A0D0KHX4_AGRTU</name>
<protein>
    <submittedName>
        <fullName evidence="1">Uncharacterized protein</fullName>
    </submittedName>
</protein>
<organism evidence="1 2">
    <name type="scientific">Agrobacterium tumefaciens</name>
    <dbReference type="NCBI Taxonomy" id="358"/>
    <lineage>
        <taxon>Bacteria</taxon>
        <taxon>Pseudomonadati</taxon>
        <taxon>Pseudomonadota</taxon>
        <taxon>Alphaproteobacteria</taxon>
        <taxon>Hyphomicrobiales</taxon>
        <taxon>Rhizobiaceae</taxon>
        <taxon>Rhizobium/Agrobacterium group</taxon>
        <taxon>Agrobacterium</taxon>
        <taxon>Agrobacterium tumefaciens complex</taxon>
    </lineage>
</organism>
<gene>
    <name evidence="1" type="ORF">RU07_23940</name>
</gene>
<proteinExistence type="predicted"/>